<comment type="caution">
    <text evidence="13">The sequence shown here is derived from an EMBL/GenBank/DDBJ whole genome shotgun (WGS) entry which is preliminary data.</text>
</comment>
<dbReference type="InterPro" id="IPR037066">
    <property type="entry name" value="Plug_dom_sf"/>
</dbReference>
<dbReference type="InterPro" id="IPR023997">
    <property type="entry name" value="TonB-dep_OMP_SusC/RagA_CS"/>
</dbReference>
<keyword evidence="14" id="KW-1185">Reference proteome</keyword>
<dbReference type="Gene3D" id="2.40.170.20">
    <property type="entry name" value="TonB-dependent receptor, beta-barrel domain"/>
    <property type="match status" value="1"/>
</dbReference>
<evidence type="ECO:0000256" key="1">
    <source>
        <dbReference type="ARBA" id="ARBA00004571"/>
    </source>
</evidence>
<dbReference type="InterPro" id="IPR039426">
    <property type="entry name" value="TonB-dep_rcpt-like"/>
</dbReference>
<accession>A0ABW3SUU5</accession>
<feature type="chain" id="PRO_5047422867" evidence="10">
    <location>
        <begin position="20"/>
        <end position="1009"/>
    </location>
</feature>
<evidence type="ECO:0000256" key="3">
    <source>
        <dbReference type="ARBA" id="ARBA00022452"/>
    </source>
</evidence>
<dbReference type="InterPro" id="IPR023996">
    <property type="entry name" value="TonB-dep_OMP_SusC/RagA"/>
</dbReference>
<dbReference type="Pfam" id="PF13715">
    <property type="entry name" value="CarbopepD_reg_2"/>
    <property type="match status" value="1"/>
</dbReference>
<dbReference type="RefSeq" id="WP_377532695.1">
    <property type="nucleotide sequence ID" value="NZ_JBHTLD010000343.1"/>
</dbReference>
<evidence type="ECO:0000256" key="2">
    <source>
        <dbReference type="ARBA" id="ARBA00022448"/>
    </source>
</evidence>
<evidence type="ECO:0000259" key="11">
    <source>
        <dbReference type="Pfam" id="PF00593"/>
    </source>
</evidence>
<dbReference type="SUPFAM" id="SSF56935">
    <property type="entry name" value="Porins"/>
    <property type="match status" value="1"/>
</dbReference>
<evidence type="ECO:0000256" key="6">
    <source>
        <dbReference type="ARBA" id="ARBA00023136"/>
    </source>
</evidence>
<organism evidence="13 14">
    <name type="scientific">Pontibacter rugosus</name>
    <dbReference type="NCBI Taxonomy" id="1745966"/>
    <lineage>
        <taxon>Bacteria</taxon>
        <taxon>Pseudomonadati</taxon>
        <taxon>Bacteroidota</taxon>
        <taxon>Cytophagia</taxon>
        <taxon>Cytophagales</taxon>
        <taxon>Hymenobacteraceae</taxon>
        <taxon>Pontibacter</taxon>
    </lineage>
</organism>
<dbReference type="InterPro" id="IPR008969">
    <property type="entry name" value="CarboxyPept-like_regulatory"/>
</dbReference>
<evidence type="ECO:0000256" key="5">
    <source>
        <dbReference type="ARBA" id="ARBA00023077"/>
    </source>
</evidence>
<dbReference type="Gene3D" id="2.60.40.1120">
    <property type="entry name" value="Carboxypeptidase-like, regulatory domain"/>
    <property type="match status" value="1"/>
</dbReference>
<dbReference type="EMBL" id="JBHTLD010000343">
    <property type="protein sequence ID" value="MFD1188683.1"/>
    <property type="molecule type" value="Genomic_DNA"/>
</dbReference>
<evidence type="ECO:0000256" key="10">
    <source>
        <dbReference type="SAM" id="SignalP"/>
    </source>
</evidence>
<feature type="signal peptide" evidence="10">
    <location>
        <begin position="1"/>
        <end position="19"/>
    </location>
</feature>
<evidence type="ECO:0000256" key="4">
    <source>
        <dbReference type="ARBA" id="ARBA00022692"/>
    </source>
</evidence>
<name>A0ABW3SUU5_9BACT</name>
<gene>
    <name evidence="13" type="ORF">ACFQ2O_20920</name>
</gene>
<evidence type="ECO:0000256" key="7">
    <source>
        <dbReference type="ARBA" id="ARBA00023237"/>
    </source>
</evidence>
<dbReference type="SUPFAM" id="SSF49464">
    <property type="entry name" value="Carboxypeptidase regulatory domain-like"/>
    <property type="match status" value="1"/>
</dbReference>
<dbReference type="Pfam" id="PF07715">
    <property type="entry name" value="Plug"/>
    <property type="match status" value="1"/>
</dbReference>
<evidence type="ECO:0000259" key="12">
    <source>
        <dbReference type="Pfam" id="PF07715"/>
    </source>
</evidence>
<keyword evidence="10" id="KW-0732">Signal</keyword>
<keyword evidence="4 8" id="KW-0812">Transmembrane</keyword>
<dbReference type="NCBIfam" id="TIGR04056">
    <property type="entry name" value="OMP_RagA_SusC"/>
    <property type="match status" value="1"/>
</dbReference>
<feature type="non-terminal residue" evidence="13">
    <location>
        <position position="1"/>
    </location>
</feature>
<dbReference type="NCBIfam" id="TIGR04057">
    <property type="entry name" value="SusC_RagA_signa"/>
    <property type="match status" value="1"/>
</dbReference>
<evidence type="ECO:0000256" key="8">
    <source>
        <dbReference type="PROSITE-ProRule" id="PRU01360"/>
    </source>
</evidence>
<proteinExistence type="inferred from homology"/>
<evidence type="ECO:0000313" key="13">
    <source>
        <dbReference type="EMBL" id="MFD1188683.1"/>
    </source>
</evidence>
<evidence type="ECO:0000256" key="9">
    <source>
        <dbReference type="RuleBase" id="RU003357"/>
    </source>
</evidence>
<evidence type="ECO:0000313" key="14">
    <source>
        <dbReference type="Proteomes" id="UP001597094"/>
    </source>
</evidence>
<dbReference type="Gene3D" id="2.170.130.10">
    <property type="entry name" value="TonB-dependent receptor, plug domain"/>
    <property type="match status" value="1"/>
</dbReference>
<dbReference type="PROSITE" id="PS52016">
    <property type="entry name" value="TONB_DEPENDENT_REC_3"/>
    <property type="match status" value="1"/>
</dbReference>
<protein>
    <submittedName>
        <fullName evidence="13">SusC/RagA family TonB-linked outer membrane protein</fullName>
    </submittedName>
</protein>
<comment type="subcellular location">
    <subcellularLocation>
        <location evidence="1 8">Cell outer membrane</location>
        <topology evidence="1 8">Multi-pass membrane protein</topology>
    </subcellularLocation>
</comment>
<feature type="domain" description="TonB-dependent receptor-like beta-barrel" evidence="11">
    <location>
        <begin position="451"/>
        <end position="766"/>
    </location>
</feature>
<sequence>KVLFIGLVLLLTLVRQAWAQNQTISGTVTDASSGIPLPGVNILVKGTTTGTFTGGDGSFNVKVNDANATLVFSYLGYINQEVKANGRATINIQLKEDAKALSEVVVVGYGTQERRDITGSVASVRSEEIENLPVAGLDQAIQGKIAGVNVTSSSGTPGGGISVRVRGTSSISAGNSPLYVVDGVPVSNSDISQGGFGNQEINPLSEINPNDIQSIEVLKDASSAAIYGSRASNGVVLITTKKGQAGKTQVDIDAYSGVQDFTKKVDFLNATEYTNIVNEARQNYMNSNPGKTVDLLGAPAYNTNWIDEVTRSTASISNLQVSARGGNDKTKFYISAAQFKQEGIILKNEYERKNLRLNLDHAVSSKINIGTNLGVSRSTNNRIIGDNNIFAPWPNALQSRPDQPAYKEDGSYFETQRNNPVQGALEPEYETTIFRVFGNIFGTYEIIPNLKYRLSVGGDWYNNKEFQYEPITSGQGNGTNGYGLSANGVASNYLIENTFDYAKSFGELNLTALVGYTFQEFTTERQYVEGVDFPSASFRYITSAAQITNGTSNWTSNALESYLGRVNLDYADRYLLSLAIRRDGASKFADGNKYGTFPSVSLGWRLSQESFMQDLSFLSDLKLRASYGITGNQEGINDYAAMALIGGGQNYNDQSGVAPSQLPNPDLKWEQTKQTNFGVDFGFLSNRISASADYFIKNTDDLLLSRPLPRTSGYSSITENIGSVENKGFEFAVTTKNLTGALKWSTNFNIAFIDNKVTKLNNDEPFDRGFVNRVAVGEAIGAFYLLEQEGIYQSDAEVPEKLFAKGIRAGDVKFRDINGDGDITTGADRTFVGSAVPDYFGGITNNFSYKGIDLSIFFQYSVGNEIYAMWKEQDAAGNLGAGANNNAIAKEEAEDRWTGPGTSNSVPRAIYGAAGTFNAQRSSRFLEDGSYLRLKTLNLGYSLPSTVIDKVGLRKVRVYATAQNLLTFTKYSGFDPEVSSNAQDAVTAANDQATLPQLRSFTLGVNIGF</sequence>
<dbReference type="Proteomes" id="UP001597094">
    <property type="component" value="Unassembled WGS sequence"/>
</dbReference>
<keyword evidence="2 8" id="KW-0813">Transport</keyword>
<keyword evidence="6 8" id="KW-0472">Membrane</keyword>
<keyword evidence="5 9" id="KW-0798">TonB box</keyword>
<keyword evidence="3 8" id="KW-1134">Transmembrane beta strand</keyword>
<dbReference type="Pfam" id="PF00593">
    <property type="entry name" value="TonB_dep_Rec_b-barrel"/>
    <property type="match status" value="1"/>
</dbReference>
<dbReference type="InterPro" id="IPR000531">
    <property type="entry name" value="Beta-barrel_TonB"/>
</dbReference>
<dbReference type="InterPro" id="IPR012910">
    <property type="entry name" value="Plug_dom"/>
</dbReference>
<reference evidence="14" key="1">
    <citation type="journal article" date="2019" name="Int. J. Syst. Evol. Microbiol.">
        <title>The Global Catalogue of Microorganisms (GCM) 10K type strain sequencing project: providing services to taxonomists for standard genome sequencing and annotation.</title>
        <authorList>
            <consortium name="The Broad Institute Genomics Platform"/>
            <consortium name="The Broad Institute Genome Sequencing Center for Infectious Disease"/>
            <person name="Wu L."/>
            <person name="Ma J."/>
        </authorList>
    </citation>
    <scope>NUCLEOTIDE SEQUENCE [LARGE SCALE GENOMIC DNA]</scope>
    <source>
        <strain evidence="14">JCM 31319</strain>
    </source>
</reference>
<comment type="similarity">
    <text evidence="8 9">Belongs to the TonB-dependent receptor family.</text>
</comment>
<feature type="domain" description="TonB-dependent receptor plug" evidence="12">
    <location>
        <begin position="114"/>
        <end position="235"/>
    </location>
</feature>
<dbReference type="InterPro" id="IPR036942">
    <property type="entry name" value="Beta-barrel_TonB_sf"/>
</dbReference>
<keyword evidence="7 8" id="KW-0998">Cell outer membrane</keyword>